<proteinExistence type="predicted"/>
<dbReference type="PROSITE" id="PS50011">
    <property type="entry name" value="PROTEIN_KINASE_DOM"/>
    <property type="match status" value="1"/>
</dbReference>
<dbReference type="InParanoid" id="G2QJM6"/>
<keyword evidence="4" id="KW-1185">Reference proteome</keyword>
<organism evidence="3 4">
    <name type="scientific">Thermothelomyces thermophilus (strain ATCC 42464 / BCRC 31852 / DSM 1799)</name>
    <name type="common">Sporotrichum thermophile</name>
    <dbReference type="NCBI Taxonomy" id="573729"/>
    <lineage>
        <taxon>Eukaryota</taxon>
        <taxon>Fungi</taxon>
        <taxon>Dikarya</taxon>
        <taxon>Ascomycota</taxon>
        <taxon>Pezizomycotina</taxon>
        <taxon>Sordariomycetes</taxon>
        <taxon>Sordariomycetidae</taxon>
        <taxon>Sordariales</taxon>
        <taxon>Chaetomiaceae</taxon>
        <taxon>Thermothelomyces</taxon>
    </lineage>
</organism>
<feature type="compositionally biased region" description="Low complexity" evidence="1">
    <location>
        <begin position="444"/>
        <end position="461"/>
    </location>
</feature>
<evidence type="ECO:0000313" key="4">
    <source>
        <dbReference type="Proteomes" id="UP000007322"/>
    </source>
</evidence>
<dbReference type="InterPro" id="IPR011009">
    <property type="entry name" value="Kinase-like_dom_sf"/>
</dbReference>
<name>G2QJM6_THET4</name>
<dbReference type="PANTHER" id="PTHR37171">
    <property type="entry name" value="SERINE/THREONINE-PROTEIN KINASE YRZF-RELATED"/>
    <property type="match status" value="1"/>
</dbReference>
<feature type="compositionally biased region" description="Basic residues" evidence="1">
    <location>
        <begin position="390"/>
        <end position="400"/>
    </location>
</feature>
<dbReference type="GO" id="GO:0005524">
    <property type="term" value="F:ATP binding"/>
    <property type="evidence" value="ECO:0007669"/>
    <property type="project" value="InterPro"/>
</dbReference>
<dbReference type="Proteomes" id="UP000007322">
    <property type="component" value="Chromosome 5"/>
</dbReference>
<protein>
    <recommendedName>
        <fullName evidence="2">Protein kinase domain-containing protein</fullName>
    </recommendedName>
</protein>
<dbReference type="GeneID" id="11507056"/>
<dbReference type="eggNOG" id="ENOG502SJ0M">
    <property type="taxonomic scope" value="Eukaryota"/>
</dbReference>
<dbReference type="STRING" id="573729.G2QJM6"/>
<feature type="region of interest" description="Disordered" evidence="1">
    <location>
        <begin position="360"/>
        <end position="461"/>
    </location>
</feature>
<evidence type="ECO:0000256" key="1">
    <source>
        <dbReference type="SAM" id="MobiDB-lite"/>
    </source>
</evidence>
<feature type="compositionally biased region" description="Basic and acidic residues" evidence="1">
    <location>
        <begin position="404"/>
        <end position="422"/>
    </location>
</feature>
<dbReference type="PANTHER" id="PTHR37171:SF1">
    <property type="entry name" value="SERINE_THREONINE-PROTEIN KINASE YRZF-RELATED"/>
    <property type="match status" value="1"/>
</dbReference>
<evidence type="ECO:0000313" key="3">
    <source>
        <dbReference type="EMBL" id="AEO59783.1"/>
    </source>
</evidence>
<reference evidence="3 4" key="1">
    <citation type="journal article" date="2011" name="Nat. Biotechnol.">
        <title>Comparative genomic analysis of the thermophilic biomass-degrading fungi Myceliophthora thermophila and Thielavia terrestris.</title>
        <authorList>
            <person name="Berka R.M."/>
            <person name="Grigoriev I.V."/>
            <person name="Otillar R."/>
            <person name="Salamov A."/>
            <person name="Grimwood J."/>
            <person name="Reid I."/>
            <person name="Ishmael N."/>
            <person name="John T."/>
            <person name="Darmond C."/>
            <person name="Moisan M.-C."/>
            <person name="Henrissat B."/>
            <person name="Coutinho P.M."/>
            <person name="Lombard V."/>
            <person name="Natvig D.O."/>
            <person name="Lindquist E."/>
            <person name="Schmutz J."/>
            <person name="Lucas S."/>
            <person name="Harris P."/>
            <person name="Powlowski J."/>
            <person name="Bellemare A."/>
            <person name="Taylor D."/>
            <person name="Butler G."/>
            <person name="de Vries R.P."/>
            <person name="Allijn I.E."/>
            <person name="van den Brink J."/>
            <person name="Ushinsky S."/>
            <person name="Storms R."/>
            <person name="Powell A.J."/>
            <person name="Paulsen I.T."/>
            <person name="Elbourne L.D.H."/>
            <person name="Baker S.E."/>
            <person name="Magnuson J."/>
            <person name="LaBoissiere S."/>
            <person name="Clutterbuck A.J."/>
            <person name="Martinez D."/>
            <person name="Wogulis M."/>
            <person name="de Leon A.L."/>
            <person name="Rey M.W."/>
            <person name="Tsang A."/>
        </authorList>
    </citation>
    <scope>NUCLEOTIDE SEQUENCE [LARGE SCALE GENOMIC DNA]</scope>
    <source>
        <strain evidence="4">ATCC 42464 / BCRC 31852 / DSM 1799</strain>
    </source>
</reference>
<dbReference type="Pfam" id="PF06293">
    <property type="entry name" value="Kdo"/>
    <property type="match status" value="1"/>
</dbReference>
<evidence type="ECO:0000259" key="2">
    <source>
        <dbReference type="PROSITE" id="PS50011"/>
    </source>
</evidence>
<dbReference type="SUPFAM" id="SSF56112">
    <property type="entry name" value="Protein kinase-like (PK-like)"/>
    <property type="match status" value="1"/>
</dbReference>
<gene>
    <name evidence="3" type="ORF">MYCTH_2119902</name>
</gene>
<dbReference type="GO" id="GO:0004672">
    <property type="term" value="F:protein kinase activity"/>
    <property type="evidence" value="ECO:0007669"/>
    <property type="project" value="InterPro"/>
</dbReference>
<dbReference type="EMBL" id="CP003006">
    <property type="protein sequence ID" value="AEO59783.1"/>
    <property type="molecule type" value="Genomic_DNA"/>
</dbReference>
<dbReference type="InterPro" id="IPR052396">
    <property type="entry name" value="Meiotic_Drive_Suppr_Kinase"/>
</dbReference>
<dbReference type="RefSeq" id="XP_003665028.1">
    <property type="nucleotide sequence ID" value="XM_003664980.1"/>
</dbReference>
<dbReference type="KEGG" id="mtm:MYCTH_2119902"/>
<dbReference type="OMA" id="REYRIPR"/>
<accession>G2QJM6</accession>
<dbReference type="AlphaFoldDB" id="G2QJM6"/>
<sequence>MLTLACHPCWWVRDTTLSEYLEACHNLLYANFKVEVNEKFTSKGSITSPVGRRIPPRLEPWDDFLEEQRTIFGTLLSKFPAHTAAFRSQHYLRTRGKVIAARSIGDEEALKLVYQDLVTEPVTLISQRLQDKDSIRAEFDIGAGIAFETRLNALGEANRESTERPRTPDGMANRFRPDQICAYRRDGADPDQRTMAFIIEQKAPHKLTMPHLRSGLRAMNIFEEVVNRPTSPPQEDKEALFQYHADRLVAAALTQTFDYMSQAGLTYGCLTTGQGFVFLKIDWTDPITLLYHLAEPGPEVDEHRENFLCCTAVSQMLAFTILALDSGATGERGQDKRQRAIKKLKTWNVDWELILRSIPPTERTAPPTSPAYQPRTYKGVDRSPYLLRPARSRAAGRPRCRPGPAERDRSPEFDEEGSEPRMPDTPSPVQPRNAQRAPARRPRGNNGNAGSSSSGSRSSNRRYCTQNCLRGLVAGMFLTRNRRHPLDHASWLGLLREQLRRTLDDGVVPLRKQGARGVLFQVTLLAYGYTFVSKATTARFVPELEHEAQVYERLRPLQGDRVPVFLGAVDLRQVGRRYYYDIDVQLVYMMFVSWGGCSLDEVEVSDMAKLEREVMRAVRALHPHGVAHTDMRDANILWNAETERAMVIDFEQAVLAEPPRRGLGPIVPNKRALRANVDTKTAVAGPKSKQDAILLKMQQEDILGAKYALYWPRK</sequence>
<dbReference type="VEuPathDB" id="FungiDB:MYCTH_2119902"/>
<dbReference type="HOGENOM" id="CLU_010672_2_0_1"/>
<feature type="domain" description="Protein kinase" evidence="2">
    <location>
        <begin position="505"/>
        <end position="714"/>
    </location>
</feature>
<dbReference type="Gene3D" id="1.10.510.10">
    <property type="entry name" value="Transferase(Phosphotransferase) domain 1"/>
    <property type="match status" value="1"/>
</dbReference>
<dbReference type="InterPro" id="IPR000719">
    <property type="entry name" value="Prot_kinase_dom"/>
</dbReference>
<dbReference type="OrthoDB" id="8905873at2759"/>